<dbReference type="Pfam" id="PF01075">
    <property type="entry name" value="Glyco_transf_9"/>
    <property type="match status" value="1"/>
</dbReference>
<dbReference type="GO" id="GO:0008713">
    <property type="term" value="F:ADP-heptose-lipopolysaccharide heptosyltransferase activity"/>
    <property type="evidence" value="ECO:0007669"/>
    <property type="project" value="TreeGrafter"/>
</dbReference>
<evidence type="ECO:0000256" key="1">
    <source>
        <dbReference type="ARBA" id="ARBA00022676"/>
    </source>
</evidence>
<evidence type="ECO:0000313" key="3">
    <source>
        <dbReference type="EMBL" id="AHG91289.1"/>
    </source>
</evidence>
<keyword evidence="2 3" id="KW-0808">Transferase</keyword>
<dbReference type="PANTHER" id="PTHR30160:SF1">
    <property type="entry name" value="LIPOPOLYSACCHARIDE 1,2-N-ACETYLGLUCOSAMINETRANSFERASE-RELATED"/>
    <property type="match status" value="1"/>
</dbReference>
<name>W0RJN6_9BACT</name>
<gene>
    <name evidence="3" type="ORF">J421_3752</name>
</gene>
<dbReference type="InParanoid" id="W0RJN6"/>
<dbReference type="Gene3D" id="3.40.50.2000">
    <property type="entry name" value="Glycogen Phosphorylase B"/>
    <property type="match status" value="2"/>
</dbReference>
<dbReference type="CDD" id="cd03789">
    <property type="entry name" value="GT9_LPS_heptosyltransferase"/>
    <property type="match status" value="1"/>
</dbReference>
<dbReference type="GO" id="GO:0009244">
    <property type="term" value="P:lipopolysaccharide core region biosynthetic process"/>
    <property type="evidence" value="ECO:0007669"/>
    <property type="project" value="TreeGrafter"/>
</dbReference>
<dbReference type="GO" id="GO:0005829">
    <property type="term" value="C:cytosol"/>
    <property type="evidence" value="ECO:0007669"/>
    <property type="project" value="TreeGrafter"/>
</dbReference>
<accession>W0RJN6</accession>
<dbReference type="eggNOG" id="COG0859">
    <property type="taxonomic scope" value="Bacteria"/>
</dbReference>
<dbReference type="Proteomes" id="UP000019151">
    <property type="component" value="Chromosome"/>
</dbReference>
<dbReference type="STRING" id="861299.J421_3752"/>
<dbReference type="AlphaFoldDB" id="W0RJN6"/>
<keyword evidence="4" id="KW-1185">Reference proteome</keyword>
<dbReference type="SUPFAM" id="SSF53756">
    <property type="entry name" value="UDP-Glycosyltransferase/glycogen phosphorylase"/>
    <property type="match status" value="1"/>
</dbReference>
<dbReference type="InterPro" id="IPR002201">
    <property type="entry name" value="Glyco_trans_9"/>
</dbReference>
<protein>
    <submittedName>
        <fullName evidence="3">Glycosyl transferase family 9</fullName>
    </submittedName>
</protein>
<dbReference type="InterPro" id="IPR051199">
    <property type="entry name" value="LPS_LOS_Heptosyltrfase"/>
</dbReference>
<dbReference type="OrthoDB" id="9783989at2"/>
<dbReference type="EMBL" id="CP007128">
    <property type="protein sequence ID" value="AHG91289.1"/>
    <property type="molecule type" value="Genomic_DNA"/>
</dbReference>
<dbReference type="KEGG" id="gba:J421_3752"/>
<dbReference type="PATRIC" id="fig|861299.3.peg.3808"/>
<dbReference type="HOGENOM" id="CLU_038371_3_0_0"/>
<keyword evidence="1" id="KW-0328">Glycosyltransferase</keyword>
<reference evidence="3 4" key="1">
    <citation type="journal article" date="2014" name="Genome Announc.">
        <title>Genome Sequence and Methylome of Soil Bacterium Gemmatirosa kalamazoonensis KBS708T, a Member of the Rarely Cultivated Gemmatimonadetes Phylum.</title>
        <authorList>
            <person name="Debruyn J.M."/>
            <person name="Radosevich M."/>
            <person name="Wommack K.E."/>
            <person name="Polson S.W."/>
            <person name="Hauser L.J."/>
            <person name="Fawaz M.N."/>
            <person name="Korlach J."/>
            <person name="Tsai Y.C."/>
        </authorList>
    </citation>
    <scope>NUCLEOTIDE SEQUENCE [LARGE SCALE GENOMIC DNA]</scope>
    <source>
        <strain evidence="3 4">KBS708</strain>
    </source>
</reference>
<dbReference type="RefSeq" id="WP_104022804.1">
    <property type="nucleotide sequence ID" value="NZ_CP007128.1"/>
</dbReference>
<proteinExistence type="predicted"/>
<dbReference type="PANTHER" id="PTHR30160">
    <property type="entry name" value="TETRAACYLDISACCHARIDE 4'-KINASE-RELATED"/>
    <property type="match status" value="1"/>
</dbReference>
<evidence type="ECO:0000313" key="4">
    <source>
        <dbReference type="Proteomes" id="UP000019151"/>
    </source>
</evidence>
<evidence type="ECO:0000256" key="2">
    <source>
        <dbReference type="ARBA" id="ARBA00022679"/>
    </source>
</evidence>
<organism evidence="3 4">
    <name type="scientific">Gemmatirosa kalamazoonensis</name>
    <dbReference type="NCBI Taxonomy" id="861299"/>
    <lineage>
        <taxon>Bacteria</taxon>
        <taxon>Pseudomonadati</taxon>
        <taxon>Gemmatimonadota</taxon>
        <taxon>Gemmatimonadia</taxon>
        <taxon>Gemmatimonadales</taxon>
        <taxon>Gemmatimonadaceae</taxon>
        <taxon>Gemmatirosa</taxon>
    </lineage>
</organism>
<sequence length="374" mass="39626">MALPIPAPRPDPAERWPNGPRREVSLVVQTSFLGDVVLTTPLIAELAQRGAVDVVVRPDGAALLANNPDVRRVIVFDKRGTHAGAGGVWRMGGVLRRLAREDGDARRVAYLAQGSVRSATLAMLGGFAERVGFETSRSARPLYTRVVRYRADRHHAERLWSLAMPDDAQPAPEALRPRLHPGYEERRAVSALLSGFATGDPIVALAPGSVWATKRWPYYAELAARLAATGAQLVVVGGPGDAELARAIVAAAPAALDATGKLSLLASAELIGRCATLVTNDSAPQHLASAMGVPTVTIFGPTVPEFGFGPLAPGSRTAGHPGLACRPCDAHGPQRCPLGHWRCMRELTPETIAQVVGAVTADHATRHAPRHVAR</sequence>